<proteinExistence type="predicted"/>
<dbReference type="CDD" id="cd04301">
    <property type="entry name" value="NAT_SF"/>
    <property type="match status" value="1"/>
</dbReference>
<comment type="caution">
    <text evidence="2">The sequence shown here is derived from an EMBL/GenBank/DDBJ whole genome shotgun (WGS) entry which is preliminary data.</text>
</comment>
<accession>A0AAV9NC06</accession>
<dbReference type="PROSITE" id="PS51186">
    <property type="entry name" value="GNAT"/>
    <property type="match status" value="1"/>
</dbReference>
<dbReference type="AlphaFoldDB" id="A0AAV9NC06"/>
<evidence type="ECO:0000259" key="1">
    <source>
        <dbReference type="PROSITE" id="PS51186"/>
    </source>
</evidence>
<dbReference type="Proteomes" id="UP001358417">
    <property type="component" value="Unassembled WGS sequence"/>
</dbReference>
<dbReference type="InterPro" id="IPR016181">
    <property type="entry name" value="Acyl_CoA_acyltransferase"/>
</dbReference>
<dbReference type="SUPFAM" id="SSF55729">
    <property type="entry name" value="Acyl-CoA N-acyltransferases (Nat)"/>
    <property type="match status" value="1"/>
</dbReference>
<protein>
    <recommendedName>
        <fullName evidence="1">N-acetyltransferase domain-containing protein</fullName>
    </recommendedName>
</protein>
<dbReference type="GO" id="GO:0016747">
    <property type="term" value="F:acyltransferase activity, transferring groups other than amino-acyl groups"/>
    <property type="evidence" value="ECO:0007669"/>
    <property type="project" value="InterPro"/>
</dbReference>
<sequence>MAYSIHTLPKLDQADTTFQEFSRRLKNLRLQSLKADPDKWVSIYDSEVNQPDDFWWNRLQDSQAIHHILVKNTSESDGPDSKSVLLAGEWVGFVVIIVPDAENKSPEYLMNALYIDTQARGIGLGKRMVRQVIDTVRKHETKAGQAPPFCTASVRHGNDSALALYRKLGFRVVNADGIAEKEGRKYRTIEIRYDI</sequence>
<gene>
    <name evidence="2" type="ORF">LTR84_001930</name>
</gene>
<dbReference type="Gene3D" id="3.40.630.30">
    <property type="match status" value="1"/>
</dbReference>
<keyword evidence="3" id="KW-1185">Reference proteome</keyword>
<organism evidence="2 3">
    <name type="scientific">Exophiala bonariae</name>
    <dbReference type="NCBI Taxonomy" id="1690606"/>
    <lineage>
        <taxon>Eukaryota</taxon>
        <taxon>Fungi</taxon>
        <taxon>Dikarya</taxon>
        <taxon>Ascomycota</taxon>
        <taxon>Pezizomycotina</taxon>
        <taxon>Eurotiomycetes</taxon>
        <taxon>Chaetothyriomycetidae</taxon>
        <taxon>Chaetothyriales</taxon>
        <taxon>Herpotrichiellaceae</taxon>
        <taxon>Exophiala</taxon>
    </lineage>
</organism>
<dbReference type="Pfam" id="PF00583">
    <property type="entry name" value="Acetyltransf_1"/>
    <property type="match status" value="1"/>
</dbReference>
<dbReference type="RefSeq" id="XP_064707093.1">
    <property type="nucleotide sequence ID" value="XM_064845548.1"/>
</dbReference>
<dbReference type="InterPro" id="IPR000182">
    <property type="entry name" value="GNAT_dom"/>
</dbReference>
<evidence type="ECO:0000313" key="3">
    <source>
        <dbReference type="Proteomes" id="UP001358417"/>
    </source>
</evidence>
<evidence type="ECO:0000313" key="2">
    <source>
        <dbReference type="EMBL" id="KAK5053968.1"/>
    </source>
</evidence>
<name>A0AAV9NC06_9EURO</name>
<dbReference type="GeneID" id="89970146"/>
<feature type="domain" description="N-acetyltransferase" evidence="1">
    <location>
        <begin position="28"/>
        <end position="195"/>
    </location>
</feature>
<reference evidence="2 3" key="1">
    <citation type="submission" date="2023-08" db="EMBL/GenBank/DDBJ databases">
        <title>Black Yeasts Isolated from many extreme environments.</title>
        <authorList>
            <person name="Coleine C."/>
            <person name="Stajich J.E."/>
            <person name="Selbmann L."/>
        </authorList>
    </citation>
    <scope>NUCLEOTIDE SEQUENCE [LARGE SCALE GENOMIC DNA]</scope>
    <source>
        <strain evidence="2 3">CCFEE 5792</strain>
    </source>
</reference>
<dbReference type="EMBL" id="JAVRRD010000011">
    <property type="protein sequence ID" value="KAK5053968.1"/>
    <property type="molecule type" value="Genomic_DNA"/>
</dbReference>